<dbReference type="Pfam" id="PF14486">
    <property type="entry name" value="DUF4432"/>
    <property type="match status" value="1"/>
</dbReference>
<dbReference type="GO" id="GO:0005975">
    <property type="term" value="P:carbohydrate metabolic process"/>
    <property type="evidence" value="ECO:0007669"/>
    <property type="project" value="InterPro"/>
</dbReference>
<dbReference type="InterPro" id="IPR014718">
    <property type="entry name" value="GH-type_carb-bd"/>
</dbReference>
<evidence type="ECO:0000313" key="2">
    <source>
        <dbReference type="Proteomes" id="UP000191116"/>
    </source>
</evidence>
<dbReference type="GO" id="GO:0003824">
    <property type="term" value="F:catalytic activity"/>
    <property type="evidence" value="ECO:0007669"/>
    <property type="project" value="InterPro"/>
</dbReference>
<protein>
    <recommendedName>
        <fullName evidence="3">DUF4432 domain-containing protein</fullName>
    </recommendedName>
</protein>
<dbReference type="GO" id="GO:0030246">
    <property type="term" value="F:carbohydrate binding"/>
    <property type="evidence" value="ECO:0007669"/>
    <property type="project" value="InterPro"/>
</dbReference>
<gene>
    <name evidence="1" type="ORF">CZ814_02775</name>
</gene>
<proteinExistence type="predicted"/>
<dbReference type="Proteomes" id="UP000191116">
    <property type="component" value="Unassembled WGS sequence"/>
</dbReference>
<dbReference type="CDD" id="cd09269">
    <property type="entry name" value="deoxyribose_mutarotase"/>
    <property type="match status" value="1"/>
</dbReference>
<sequence>MFDYDHSNMGGQFCEELNMFTLPLYKENFTKQRTLIAQSEHFEIHSFRYHSGVHALEIKNAKGHLVVLPFMGQMIWDAQFLNTDLCMKNMFSEPKFAKTVVETYGCFAFHAGMIRMGCPSPQDDHVLHGEMPCATMDAAWLEIDNDSVVIKGSYEYVMGFGDHYLATPSVQLNKDASQFDINMTVKNLATVNMPLQYMCHINATYVENAVMTQNIPDSALMLRESVPAHVQPTPQWLAYNEGLKTSAPIAILDQPEMHDPEVVYCMDDIARYVDKAIFKMQISADKYLQTEFDTHEFNCATRWLLCSGDQQVAAFALPATCRPEGFLAAKERGSLIYLQPNEERSFSVRTGICQSF</sequence>
<organism evidence="1 2">
    <name type="scientific">Photobacterium toruni</name>
    <dbReference type="NCBI Taxonomy" id="1935446"/>
    <lineage>
        <taxon>Bacteria</taxon>
        <taxon>Pseudomonadati</taxon>
        <taxon>Pseudomonadota</taxon>
        <taxon>Gammaproteobacteria</taxon>
        <taxon>Vibrionales</taxon>
        <taxon>Vibrionaceae</taxon>
        <taxon>Photobacterium</taxon>
    </lineage>
</organism>
<accession>A0A1T4U762</accession>
<evidence type="ECO:0000313" key="1">
    <source>
        <dbReference type="EMBL" id="SKA48351.1"/>
    </source>
</evidence>
<reference evidence="1 2" key="1">
    <citation type="submission" date="2017-02" db="EMBL/GenBank/DDBJ databases">
        <authorList>
            <person name="Peterson S.W."/>
        </authorList>
    </citation>
    <scope>NUCLEOTIDE SEQUENCE [LARGE SCALE GENOMIC DNA]</scope>
    <source>
        <strain evidence="1 2">CECT 9189</strain>
    </source>
</reference>
<dbReference type="SUPFAM" id="SSF74650">
    <property type="entry name" value="Galactose mutarotase-like"/>
    <property type="match status" value="1"/>
</dbReference>
<dbReference type="Gene3D" id="2.70.98.10">
    <property type="match status" value="1"/>
</dbReference>
<name>A0A1T4U762_9GAMM</name>
<evidence type="ECO:0008006" key="3">
    <source>
        <dbReference type="Google" id="ProtNLM"/>
    </source>
</evidence>
<dbReference type="InterPro" id="IPR027839">
    <property type="entry name" value="DUF4432"/>
</dbReference>
<dbReference type="AlphaFoldDB" id="A0A1T4U762"/>
<dbReference type="EMBL" id="FUWP01000017">
    <property type="protein sequence ID" value="SKA48351.1"/>
    <property type="molecule type" value="Genomic_DNA"/>
</dbReference>
<dbReference type="InterPro" id="IPR011013">
    <property type="entry name" value="Gal_mutarotase_sf_dom"/>
</dbReference>